<dbReference type="InterPro" id="IPR055431">
    <property type="entry name" value="RsgI_M"/>
</dbReference>
<keyword evidence="5 7" id="KW-0472">Membrane</keyword>
<keyword evidence="3 7" id="KW-0812">Transmembrane</keyword>
<dbReference type="RefSeq" id="WP_114351097.1">
    <property type="nucleotide sequence ID" value="NZ_QPJJ01000001.1"/>
</dbReference>
<evidence type="ECO:0000256" key="2">
    <source>
        <dbReference type="ARBA" id="ARBA00022475"/>
    </source>
</evidence>
<feature type="transmembrane region" description="Helical" evidence="7">
    <location>
        <begin position="61"/>
        <end position="79"/>
    </location>
</feature>
<dbReference type="PROSITE" id="PS51849">
    <property type="entry name" value="RSGI_N"/>
    <property type="match status" value="1"/>
</dbReference>
<dbReference type="EMBL" id="QPJJ01000001">
    <property type="protein sequence ID" value="RCW77146.1"/>
    <property type="molecule type" value="Genomic_DNA"/>
</dbReference>
<dbReference type="OrthoDB" id="9800626at2"/>
<dbReference type="AlphaFoldDB" id="A0A368YCT8"/>
<dbReference type="Pfam" id="PF23750">
    <property type="entry name" value="RsgI_M"/>
    <property type="match status" value="1"/>
</dbReference>
<name>A0A368YCT8_9BACI</name>
<keyword evidence="4 7" id="KW-1133">Transmembrane helix</keyword>
<feature type="compositionally biased region" description="Basic and acidic residues" evidence="6">
    <location>
        <begin position="375"/>
        <end position="393"/>
    </location>
</feature>
<protein>
    <recommendedName>
        <fullName evidence="8">RsgI N-terminal anti-sigma domain-containing protein</fullName>
    </recommendedName>
</protein>
<evidence type="ECO:0000313" key="9">
    <source>
        <dbReference type="EMBL" id="RCW77146.1"/>
    </source>
</evidence>
<keyword evidence="10" id="KW-1185">Reference proteome</keyword>
<evidence type="ECO:0000256" key="5">
    <source>
        <dbReference type="ARBA" id="ARBA00023136"/>
    </source>
</evidence>
<evidence type="ECO:0000256" key="7">
    <source>
        <dbReference type="SAM" id="Phobius"/>
    </source>
</evidence>
<evidence type="ECO:0000259" key="8">
    <source>
        <dbReference type="PROSITE" id="PS51849"/>
    </source>
</evidence>
<organism evidence="9 10">
    <name type="scientific">Saliterribacillus persicus</name>
    <dbReference type="NCBI Taxonomy" id="930114"/>
    <lineage>
        <taxon>Bacteria</taxon>
        <taxon>Bacillati</taxon>
        <taxon>Bacillota</taxon>
        <taxon>Bacilli</taxon>
        <taxon>Bacillales</taxon>
        <taxon>Bacillaceae</taxon>
        <taxon>Saliterribacillus</taxon>
    </lineage>
</organism>
<dbReference type="Pfam" id="PF12791">
    <property type="entry name" value="RsgI_N"/>
    <property type="match status" value="1"/>
</dbReference>
<dbReference type="Proteomes" id="UP000252585">
    <property type="component" value="Unassembled WGS sequence"/>
</dbReference>
<proteinExistence type="predicted"/>
<reference evidence="9 10" key="1">
    <citation type="submission" date="2018-07" db="EMBL/GenBank/DDBJ databases">
        <title>Genomic Encyclopedia of Type Strains, Phase IV (KMG-IV): sequencing the most valuable type-strain genomes for metagenomic binning, comparative biology and taxonomic classification.</title>
        <authorList>
            <person name="Goeker M."/>
        </authorList>
    </citation>
    <scope>NUCLEOTIDE SEQUENCE [LARGE SCALE GENOMIC DNA]</scope>
    <source>
        <strain evidence="9 10">DSM 27696</strain>
    </source>
</reference>
<feature type="domain" description="RsgI N-terminal anti-sigma" evidence="8">
    <location>
        <begin position="2"/>
        <end position="49"/>
    </location>
</feature>
<feature type="compositionally biased region" description="Polar residues" evidence="6">
    <location>
        <begin position="359"/>
        <end position="374"/>
    </location>
</feature>
<evidence type="ECO:0000256" key="4">
    <source>
        <dbReference type="ARBA" id="ARBA00022989"/>
    </source>
</evidence>
<accession>A0A368YCT8</accession>
<sequence length="393" mass="45992">MNKGVIVEQKKRYIVVMDHQGQFHKAKPISNEDIGMEVVFEKKQEEAFLSFFSLQNYRWKVATMAIIFALFITPLYLWTNEEEAYAVVSLDINPSVELMVDKEMRIIEVDPLNEDGKILIQNLELMDQTITNGMDLLVERASDQYDLNNNRAILMGVSYLDNGSEMLEELDAYFSEKSYELAIFEVSSSIRETAMEQKKSMNEILASEIHENKVKNTNSENTSLNDEEREIIQNFYYNDSEEENDSQKNSGEQELDSEETNQPNVKPANEQKDKKKEKKKQENNQEQNQEKNKDKERKKEKTDGKKEAVKEKVEDKKQQISDKKEEKKAWIQSHKDKQKEKKENSKANNGKVKEKSSDRSNISNSKQLKNNSDNRNNKFIHDNGKSNYKYYER</sequence>
<dbReference type="GO" id="GO:0005886">
    <property type="term" value="C:plasma membrane"/>
    <property type="evidence" value="ECO:0007669"/>
    <property type="project" value="UniProtKB-SubCell"/>
</dbReference>
<feature type="region of interest" description="Disordered" evidence="6">
    <location>
        <begin position="237"/>
        <end position="393"/>
    </location>
</feature>
<evidence type="ECO:0000256" key="3">
    <source>
        <dbReference type="ARBA" id="ARBA00022692"/>
    </source>
</evidence>
<gene>
    <name evidence="9" type="ORF">DFR57_10113</name>
</gene>
<evidence type="ECO:0000313" key="10">
    <source>
        <dbReference type="Proteomes" id="UP000252585"/>
    </source>
</evidence>
<keyword evidence="2" id="KW-1003">Cell membrane</keyword>
<evidence type="ECO:0000256" key="1">
    <source>
        <dbReference type="ARBA" id="ARBA00004162"/>
    </source>
</evidence>
<evidence type="ECO:0000256" key="6">
    <source>
        <dbReference type="SAM" id="MobiDB-lite"/>
    </source>
</evidence>
<dbReference type="InterPro" id="IPR024449">
    <property type="entry name" value="Anti-sigma_RsgI_N"/>
</dbReference>
<feature type="compositionally biased region" description="Basic and acidic residues" evidence="6">
    <location>
        <begin position="269"/>
        <end position="358"/>
    </location>
</feature>
<comment type="subcellular location">
    <subcellularLocation>
        <location evidence="1">Cell membrane</location>
        <topology evidence="1">Single-pass membrane protein</topology>
    </subcellularLocation>
</comment>
<comment type="caution">
    <text evidence="9">The sequence shown here is derived from an EMBL/GenBank/DDBJ whole genome shotgun (WGS) entry which is preliminary data.</text>
</comment>